<dbReference type="GO" id="GO:0005886">
    <property type="term" value="C:plasma membrane"/>
    <property type="evidence" value="ECO:0007669"/>
    <property type="project" value="UniProtKB-SubCell"/>
</dbReference>
<feature type="transmembrane region" description="Helical" evidence="8">
    <location>
        <begin position="27"/>
        <end position="45"/>
    </location>
</feature>
<sequence length="303" mass="33023">MAFLLILFYLFLGLGLQRISGFSERFLTWILKAVIWICLPALALLKLPTLAIKWSSLLPVFTVWMSFGFAWLWAKFWQKKFKWNPQSLTCLALTMGLGNTSFLGFPLLISLIGSEALPPAIVMDLAGSFLILGTLGIFLLSKAKGQSRSGWELFKQLFQFPPFLAFLTGGAMLFMGVQLTGVLAALAEGISALLSPLALVAVGLQLKQEKGRELKPLLWTGLSYKLLLAPSLSWITCLAFGVEPALLKIIVLENAMGPMITSALMAAEAELNPALASQMVGVGIPLCLLSVPLWWMLLGALGY</sequence>
<protein>
    <submittedName>
        <fullName evidence="9">Transporter</fullName>
    </submittedName>
</protein>
<feature type="transmembrane region" description="Helical" evidence="8">
    <location>
        <begin position="57"/>
        <end position="74"/>
    </location>
</feature>
<organism evidence="9 10">
    <name type="scientific">bacterium (Candidatus Blackallbacteria) CG17_big_fil_post_rev_8_21_14_2_50_48_46</name>
    <dbReference type="NCBI Taxonomy" id="2014261"/>
    <lineage>
        <taxon>Bacteria</taxon>
        <taxon>Candidatus Blackallbacteria</taxon>
    </lineage>
</organism>
<evidence type="ECO:0000256" key="3">
    <source>
        <dbReference type="ARBA" id="ARBA00022448"/>
    </source>
</evidence>
<feature type="transmembrane region" description="Helical" evidence="8">
    <location>
        <begin position="160"/>
        <end position="177"/>
    </location>
</feature>
<keyword evidence="3" id="KW-0813">Transport</keyword>
<keyword evidence="6 8" id="KW-1133">Transmembrane helix</keyword>
<keyword evidence="4" id="KW-1003">Cell membrane</keyword>
<evidence type="ECO:0000313" key="10">
    <source>
        <dbReference type="Proteomes" id="UP000231019"/>
    </source>
</evidence>
<dbReference type="InterPro" id="IPR004776">
    <property type="entry name" value="Mem_transp_PIN-like"/>
</dbReference>
<keyword evidence="5 8" id="KW-0812">Transmembrane</keyword>
<comment type="subcellular location">
    <subcellularLocation>
        <location evidence="1">Cell membrane</location>
        <topology evidence="1">Multi-pass membrane protein</topology>
    </subcellularLocation>
</comment>
<evidence type="ECO:0000256" key="1">
    <source>
        <dbReference type="ARBA" id="ARBA00004651"/>
    </source>
</evidence>
<accession>A0A2M7FZR1</accession>
<feature type="transmembrane region" description="Helical" evidence="8">
    <location>
        <begin position="121"/>
        <end position="140"/>
    </location>
</feature>
<evidence type="ECO:0000256" key="7">
    <source>
        <dbReference type="ARBA" id="ARBA00023136"/>
    </source>
</evidence>
<evidence type="ECO:0000256" key="6">
    <source>
        <dbReference type="ARBA" id="ARBA00022989"/>
    </source>
</evidence>
<reference evidence="9 10" key="1">
    <citation type="submission" date="2017-09" db="EMBL/GenBank/DDBJ databases">
        <title>Depth-based differentiation of microbial function through sediment-hosted aquifers and enrichment of novel symbionts in the deep terrestrial subsurface.</title>
        <authorList>
            <person name="Probst A.J."/>
            <person name="Ladd B."/>
            <person name="Jarett J.K."/>
            <person name="Geller-Mcgrath D.E."/>
            <person name="Sieber C.M."/>
            <person name="Emerson J.B."/>
            <person name="Anantharaman K."/>
            <person name="Thomas B.C."/>
            <person name="Malmstrom R."/>
            <person name="Stieglmeier M."/>
            <person name="Klingl A."/>
            <person name="Woyke T."/>
            <person name="Ryan C.M."/>
            <person name="Banfield J.F."/>
        </authorList>
    </citation>
    <scope>NUCLEOTIDE SEQUENCE [LARGE SCALE GENOMIC DNA]</scope>
    <source>
        <strain evidence="9">CG17_big_fil_post_rev_8_21_14_2_50_48_46</strain>
    </source>
</reference>
<dbReference type="AlphaFoldDB" id="A0A2M7FZR1"/>
<dbReference type="EMBL" id="PFFQ01000055">
    <property type="protein sequence ID" value="PIW14902.1"/>
    <property type="molecule type" value="Genomic_DNA"/>
</dbReference>
<name>A0A2M7FZR1_9BACT</name>
<dbReference type="Gene3D" id="1.20.1530.20">
    <property type="match status" value="1"/>
</dbReference>
<evidence type="ECO:0000256" key="2">
    <source>
        <dbReference type="ARBA" id="ARBA00010145"/>
    </source>
</evidence>
<dbReference type="PANTHER" id="PTHR36838">
    <property type="entry name" value="AUXIN EFFLUX CARRIER FAMILY PROTEIN"/>
    <property type="match status" value="1"/>
</dbReference>
<feature type="transmembrane region" description="Helical" evidence="8">
    <location>
        <begin position="184"/>
        <end position="204"/>
    </location>
</feature>
<feature type="transmembrane region" description="Helical" evidence="8">
    <location>
        <begin position="279"/>
        <end position="301"/>
    </location>
</feature>
<evidence type="ECO:0000256" key="8">
    <source>
        <dbReference type="SAM" id="Phobius"/>
    </source>
</evidence>
<evidence type="ECO:0000256" key="4">
    <source>
        <dbReference type="ARBA" id="ARBA00022475"/>
    </source>
</evidence>
<dbReference type="InterPro" id="IPR038770">
    <property type="entry name" value="Na+/solute_symporter_sf"/>
</dbReference>
<dbReference type="Proteomes" id="UP000231019">
    <property type="component" value="Unassembled WGS sequence"/>
</dbReference>
<comment type="similarity">
    <text evidence="2">Belongs to the auxin efflux carrier (TC 2.A.69) family.</text>
</comment>
<dbReference type="PANTHER" id="PTHR36838:SF1">
    <property type="entry name" value="SLR1864 PROTEIN"/>
    <property type="match status" value="1"/>
</dbReference>
<dbReference type="Pfam" id="PF03547">
    <property type="entry name" value="Mem_trans"/>
    <property type="match status" value="1"/>
</dbReference>
<evidence type="ECO:0000256" key="5">
    <source>
        <dbReference type="ARBA" id="ARBA00022692"/>
    </source>
</evidence>
<proteinExistence type="inferred from homology"/>
<keyword evidence="7 8" id="KW-0472">Membrane</keyword>
<dbReference type="GO" id="GO:0055085">
    <property type="term" value="P:transmembrane transport"/>
    <property type="evidence" value="ECO:0007669"/>
    <property type="project" value="InterPro"/>
</dbReference>
<feature type="transmembrane region" description="Helical" evidence="8">
    <location>
        <begin position="224"/>
        <end position="242"/>
    </location>
</feature>
<gene>
    <name evidence="9" type="ORF">COW36_19840</name>
</gene>
<evidence type="ECO:0000313" key="9">
    <source>
        <dbReference type="EMBL" id="PIW14902.1"/>
    </source>
</evidence>
<feature type="transmembrane region" description="Helical" evidence="8">
    <location>
        <begin position="86"/>
        <end position="109"/>
    </location>
</feature>
<comment type="caution">
    <text evidence="9">The sequence shown here is derived from an EMBL/GenBank/DDBJ whole genome shotgun (WGS) entry which is preliminary data.</text>
</comment>